<dbReference type="AlphaFoldDB" id="A0AA88ZUR7"/>
<dbReference type="GO" id="GO:0016491">
    <property type="term" value="F:oxidoreductase activity"/>
    <property type="evidence" value="ECO:0007669"/>
    <property type="project" value="UniProtKB-KW"/>
</dbReference>
<evidence type="ECO:0000259" key="3">
    <source>
        <dbReference type="Pfam" id="PF00881"/>
    </source>
</evidence>
<organism evidence="4 5">
    <name type="scientific">Clostridium novyi A str. 4570</name>
    <dbReference type="NCBI Taxonomy" id="1444290"/>
    <lineage>
        <taxon>Bacteria</taxon>
        <taxon>Bacillati</taxon>
        <taxon>Bacillota</taxon>
        <taxon>Clostridia</taxon>
        <taxon>Eubacteriales</taxon>
        <taxon>Clostridiaceae</taxon>
        <taxon>Clostridium</taxon>
    </lineage>
</organism>
<dbReference type="CDD" id="cd02139">
    <property type="entry name" value="nitroreductase"/>
    <property type="match status" value="1"/>
</dbReference>
<accession>A0AA88ZUR7</accession>
<protein>
    <submittedName>
        <fullName evidence="4">Nitroreductase</fullName>
    </submittedName>
</protein>
<dbReference type="Pfam" id="PF00881">
    <property type="entry name" value="Nitroreductase"/>
    <property type="match status" value="1"/>
</dbReference>
<evidence type="ECO:0000256" key="1">
    <source>
        <dbReference type="ARBA" id="ARBA00007118"/>
    </source>
</evidence>
<dbReference type="PANTHER" id="PTHR43673">
    <property type="entry name" value="NAD(P)H NITROREDUCTASE YDGI-RELATED"/>
    <property type="match status" value="1"/>
</dbReference>
<dbReference type="RefSeq" id="WP_039247943.1">
    <property type="nucleotide sequence ID" value="NZ_JDRX01000001.1"/>
</dbReference>
<dbReference type="SUPFAM" id="SSF55469">
    <property type="entry name" value="FMN-dependent nitroreductase-like"/>
    <property type="match status" value="1"/>
</dbReference>
<gene>
    <name evidence="4" type="ORF">Z969_00570</name>
</gene>
<dbReference type="Gene3D" id="3.40.109.10">
    <property type="entry name" value="NADH Oxidase"/>
    <property type="match status" value="1"/>
</dbReference>
<name>A0AA88ZUR7_CLONO</name>
<dbReference type="InterPro" id="IPR000415">
    <property type="entry name" value="Nitroreductase-like"/>
</dbReference>
<dbReference type="Proteomes" id="UP000030016">
    <property type="component" value="Unassembled WGS sequence"/>
</dbReference>
<evidence type="ECO:0000313" key="4">
    <source>
        <dbReference type="EMBL" id="KGN03497.1"/>
    </source>
</evidence>
<evidence type="ECO:0000313" key="5">
    <source>
        <dbReference type="Proteomes" id="UP000030016"/>
    </source>
</evidence>
<comment type="similarity">
    <text evidence="1">Belongs to the nitroreductase family.</text>
</comment>
<reference evidence="4 5" key="1">
    <citation type="submission" date="2014-01" db="EMBL/GenBank/DDBJ databases">
        <title>Plasmidome dynamics in the species complex Clostridium novyi sensu lato converts strains of independent lineages into distinctly different pathogens.</title>
        <authorList>
            <person name="Skarin H."/>
            <person name="Segerman B."/>
        </authorList>
    </citation>
    <scope>NUCLEOTIDE SEQUENCE [LARGE SCALE GENOMIC DNA]</scope>
    <source>
        <strain evidence="4 5">4570</strain>
    </source>
</reference>
<dbReference type="EMBL" id="JDRX01000001">
    <property type="protein sequence ID" value="KGN03497.1"/>
    <property type="molecule type" value="Genomic_DNA"/>
</dbReference>
<dbReference type="InterPro" id="IPR029479">
    <property type="entry name" value="Nitroreductase"/>
</dbReference>
<proteinExistence type="inferred from homology"/>
<dbReference type="PANTHER" id="PTHR43673:SF10">
    <property type="entry name" value="NADH DEHYDROGENASE_NAD(P)H NITROREDUCTASE XCC3605-RELATED"/>
    <property type="match status" value="1"/>
</dbReference>
<keyword evidence="2" id="KW-0560">Oxidoreductase</keyword>
<comment type="caution">
    <text evidence="4">The sequence shown here is derived from an EMBL/GenBank/DDBJ whole genome shotgun (WGS) entry which is preliminary data.</text>
</comment>
<feature type="domain" description="Nitroreductase" evidence="3">
    <location>
        <begin position="7"/>
        <end position="151"/>
    </location>
</feature>
<evidence type="ECO:0000256" key="2">
    <source>
        <dbReference type="ARBA" id="ARBA00023002"/>
    </source>
</evidence>
<sequence>MEFYEVIKKRKSIKKFEQTAIDRDKLLKIIDMAMRAPSWKNKTPYKFIVVESDKLKLDIATAIENKTSAASEAVLNSPMTIVAVANPEESGDVSGKEIYLIDTAIAMEHIVLGATDEGYGTCWIAAFNENKIKEALKIPDNLRVVALTPLGVPKECAEDEPHHPKKDMDEHLYIDKWGTSFMESNVKVLEKIKFY</sequence>